<evidence type="ECO:0000256" key="2">
    <source>
        <dbReference type="SAM" id="SignalP"/>
    </source>
</evidence>
<sequence length="121" mass="13335">MKRLLLACLLGFGLSGCVLQQPSAPVDRLPPAQQPGTPAGKLPPVQQPSHPRYAPPPGVKSHWNPALGVYVVEGAQDLYYRERIFYRWDGGWSWSPQAGGPWKATDSSGIPPGLFRQYQNR</sequence>
<name>A0A1H0X9I4_9GAMM</name>
<proteinExistence type="predicted"/>
<dbReference type="EMBL" id="FNJJ01000011">
    <property type="protein sequence ID" value="SDP99532.1"/>
    <property type="molecule type" value="Genomic_DNA"/>
</dbReference>
<keyword evidence="2" id="KW-0732">Signal</keyword>
<dbReference type="OrthoDB" id="5735490at2"/>
<keyword evidence="4" id="KW-1185">Reference proteome</keyword>
<dbReference type="PROSITE" id="PS51257">
    <property type="entry name" value="PROKAR_LIPOPROTEIN"/>
    <property type="match status" value="1"/>
</dbReference>
<organism evidence="3 4">
    <name type="scientific">Ectopseudomonas guguanensis</name>
    <dbReference type="NCBI Taxonomy" id="1198456"/>
    <lineage>
        <taxon>Bacteria</taxon>
        <taxon>Pseudomonadati</taxon>
        <taxon>Pseudomonadota</taxon>
        <taxon>Gammaproteobacteria</taxon>
        <taxon>Pseudomonadales</taxon>
        <taxon>Pseudomonadaceae</taxon>
        <taxon>Ectopseudomonas</taxon>
    </lineage>
</organism>
<feature type="signal peptide" evidence="2">
    <location>
        <begin position="1"/>
        <end position="20"/>
    </location>
</feature>
<accession>A0A1H0X9I4</accession>
<evidence type="ECO:0000313" key="4">
    <source>
        <dbReference type="Proteomes" id="UP000199460"/>
    </source>
</evidence>
<feature type="chain" id="PRO_5011495966" description="YXWGXW repeat-containing protein" evidence="2">
    <location>
        <begin position="21"/>
        <end position="121"/>
    </location>
</feature>
<dbReference type="AlphaFoldDB" id="A0A1H0X9I4"/>
<feature type="region of interest" description="Disordered" evidence="1">
    <location>
        <begin position="98"/>
        <end position="121"/>
    </location>
</feature>
<evidence type="ECO:0008006" key="5">
    <source>
        <dbReference type="Google" id="ProtNLM"/>
    </source>
</evidence>
<evidence type="ECO:0000256" key="1">
    <source>
        <dbReference type="SAM" id="MobiDB-lite"/>
    </source>
</evidence>
<gene>
    <name evidence="3" type="ORF">SAMN05216213_1111</name>
</gene>
<dbReference type="GeneID" id="300932924"/>
<protein>
    <recommendedName>
        <fullName evidence="5">YXWGXW repeat-containing protein</fullName>
    </recommendedName>
</protein>
<dbReference type="Proteomes" id="UP000199460">
    <property type="component" value="Unassembled WGS sequence"/>
</dbReference>
<dbReference type="RefSeq" id="WP_090432518.1">
    <property type="nucleotide sequence ID" value="NZ_FNJJ01000011.1"/>
</dbReference>
<feature type="region of interest" description="Disordered" evidence="1">
    <location>
        <begin position="23"/>
        <end position="59"/>
    </location>
</feature>
<reference evidence="4" key="1">
    <citation type="submission" date="2016-10" db="EMBL/GenBank/DDBJ databases">
        <authorList>
            <person name="Varghese N."/>
            <person name="Submissions S."/>
        </authorList>
    </citation>
    <scope>NUCLEOTIDE SEQUENCE [LARGE SCALE GENOMIC DNA]</scope>
    <source>
        <strain evidence="4">JCM 18416</strain>
    </source>
</reference>
<evidence type="ECO:0000313" key="3">
    <source>
        <dbReference type="EMBL" id="SDP99532.1"/>
    </source>
</evidence>